<evidence type="ECO:0000313" key="16">
    <source>
        <dbReference type="EMBL" id="CAD5107305.1"/>
    </source>
</evidence>
<evidence type="ECO:0000256" key="8">
    <source>
        <dbReference type="ARBA" id="ARBA00022679"/>
    </source>
</evidence>
<dbReference type="UniPathway" id="UPA00286"/>
<keyword evidence="11" id="KW-0016">Alginate biosynthesis</keyword>
<evidence type="ECO:0000259" key="15">
    <source>
        <dbReference type="Pfam" id="PF16822"/>
    </source>
</evidence>
<evidence type="ECO:0000256" key="10">
    <source>
        <dbReference type="ARBA" id="ARBA00022764"/>
    </source>
</evidence>
<evidence type="ECO:0000256" key="3">
    <source>
        <dbReference type="ARBA" id="ARBA00005182"/>
    </source>
</evidence>
<keyword evidence="8 16" id="KW-0808">Transferase</keyword>
<dbReference type="AlphaFoldDB" id="A0A7U7I8I4"/>
<dbReference type="InterPro" id="IPR034657">
    <property type="entry name" value="AlgJ"/>
</dbReference>
<dbReference type="RefSeq" id="WP_187670654.1">
    <property type="nucleotide sequence ID" value="NZ_CAJFCI010000032.1"/>
</dbReference>
<proteinExistence type="inferred from homology"/>
<name>A0A7U7I8I4_9GAMM</name>
<organism evidence="16 17">
    <name type="scientific">Zestomonas carbonaria</name>
    <dbReference type="NCBI Taxonomy" id="2762745"/>
    <lineage>
        <taxon>Bacteria</taxon>
        <taxon>Pseudomonadati</taxon>
        <taxon>Pseudomonadota</taxon>
        <taxon>Gammaproteobacteria</taxon>
        <taxon>Pseudomonadales</taxon>
        <taxon>Pseudomonadaceae</taxon>
        <taxon>Zestomonas</taxon>
    </lineage>
</organism>
<sequence length="366" mass="41582">MFPVMTSASKLNGIAFCLMLAAMLLYSLPKSVSFLRSQEQALTLFLDGELIRKFEASYDREFPLRAVSVEAWANLQYLLFREGSSGVVLGKDGWLFTNEEYKVPNAHQQVLARHLERIAEVGAHLREHGKRLILIPVPMKVDIYADRAPSLDARTPRLYGEFVEQLRRMDIEVAPVRQSFLASKAEQPLFLRTDTHWTPQGASLAAREFARLHPELVGGQGYRSERVAEKTIAGDLLNFVRFSEWLEPQVFAADTIPVYETSQAEQRVDADQLFGDSEQSIMLVGSSYTKIEDWNFPGFLKEHLKSDLLTTAVEARGPFYAMEEFLAGEYLANGEIKTVIWEFPVRTLLTQQASSQSWQAIMNQFF</sequence>
<dbReference type="Pfam" id="PF16822">
    <property type="entry name" value="ALGX"/>
    <property type="match status" value="1"/>
</dbReference>
<evidence type="ECO:0000256" key="12">
    <source>
        <dbReference type="ARBA" id="ARBA00023136"/>
    </source>
</evidence>
<feature type="domain" description="AlgX/AlgJ SGNH hydrolase-like" evidence="15">
    <location>
        <begin position="87"/>
        <end position="344"/>
    </location>
</feature>
<reference evidence="16 17" key="1">
    <citation type="submission" date="2020-08" db="EMBL/GenBank/DDBJ databases">
        <authorList>
            <person name="Criscuolo A."/>
        </authorList>
    </citation>
    <scope>NUCLEOTIDE SEQUENCE [LARGE SCALE GENOMIC DNA]</scope>
    <source>
        <strain evidence="16">CIP111764</strain>
    </source>
</reference>
<keyword evidence="17" id="KW-1185">Reference proteome</keyword>
<evidence type="ECO:0000256" key="5">
    <source>
        <dbReference type="ARBA" id="ARBA00016086"/>
    </source>
</evidence>
<evidence type="ECO:0000256" key="6">
    <source>
        <dbReference type="ARBA" id="ARBA00022475"/>
    </source>
</evidence>
<accession>A0A7U7I8I4</accession>
<comment type="subcellular location">
    <subcellularLocation>
        <location evidence="2">Cell inner membrane</location>
        <topology evidence="2">Peripheral membrane protein</topology>
        <orientation evidence="2">Periplasmic side</orientation>
    </subcellularLocation>
    <subcellularLocation>
        <location evidence="1">Periplasm</location>
    </subcellularLocation>
</comment>
<evidence type="ECO:0000256" key="4">
    <source>
        <dbReference type="ARBA" id="ARBA00006038"/>
    </source>
</evidence>
<keyword evidence="9" id="KW-0732">Signal</keyword>
<keyword evidence="7" id="KW-0997">Cell inner membrane</keyword>
<keyword evidence="6" id="KW-1003">Cell membrane</keyword>
<dbReference type="GO" id="GO:0016746">
    <property type="term" value="F:acyltransferase activity"/>
    <property type="evidence" value="ECO:0007669"/>
    <property type="project" value="UniProtKB-KW"/>
</dbReference>
<keyword evidence="10" id="KW-0574">Periplasm</keyword>
<keyword evidence="12" id="KW-0472">Membrane</keyword>
<keyword evidence="13 16" id="KW-0012">Acyltransferase</keyword>
<dbReference type="EMBL" id="CAJFCI010000032">
    <property type="protein sequence ID" value="CAD5107305.1"/>
    <property type="molecule type" value="Genomic_DNA"/>
</dbReference>
<evidence type="ECO:0000256" key="9">
    <source>
        <dbReference type="ARBA" id="ARBA00022729"/>
    </source>
</evidence>
<evidence type="ECO:0000256" key="1">
    <source>
        <dbReference type="ARBA" id="ARBA00004418"/>
    </source>
</evidence>
<dbReference type="GO" id="GO:0042597">
    <property type="term" value="C:periplasmic space"/>
    <property type="evidence" value="ECO:0007669"/>
    <property type="project" value="UniProtKB-SubCell"/>
</dbReference>
<comment type="caution">
    <text evidence="16">The sequence shown here is derived from an EMBL/GenBank/DDBJ whole genome shotgun (WGS) entry which is preliminary data.</text>
</comment>
<dbReference type="GO" id="GO:0005886">
    <property type="term" value="C:plasma membrane"/>
    <property type="evidence" value="ECO:0007669"/>
    <property type="project" value="UniProtKB-SubCell"/>
</dbReference>
<comment type="pathway">
    <text evidence="3">Glycan biosynthesis; alginate biosynthesis.</text>
</comment>
<evidence type="ECO:0000256" key="13">
    <source>
        <dbReference type="ARBA" id="ARBA00023315"/>
    </source>
</evidence>
<evidence type="ECO:0000256" key="14">
    <source>
        <dbReference type="ARBA" id="ARBA00031031"/>
    </source>
</evidence>
<evidence type="ECO:0000256" key="2">
    <source>
        <dbReference type="ARBA" id="ARBA00004587"/>
    </source>
</evidence>
<dbReference type="Proteomes" id="UP000583387">
    <property type="component" value="Unassembled WGS sequence"/>
</dbReference>
<evidence type="ECO:0000256" key="7">
    <source>
        <dbReference type="ARBA" id="ARBA00022519"/>
    </source>
</evidence>
<evidence type="ECO:0000313" key="17">
    <source>
        <dbReference type="Proteomes" id="UP000583387"/>
    </source>
</evidence>
<dbReference type="CDD" id="cd14442">
    <property type="entry name" value="AlgJ_like"/>
    <property type="match status" value="1"/>
</dbReference>
<evidence type="ECO:0000256" key="11">
    <source>
        <dbReference type="ARBA" id="ARBA00022841"/>
    </source>
</evidence>
<dbReference type="GO" id="GO:0042121">
    <property type="term" value="P:alginic acid biosynthetic process"/>
    <property type="evidence" value="ECO:0007669"/>
    <property type="project" value="UniProtKB-UniPathway"/>
</dbReference>
<protein>
    <recommendedName>
        <fullName evidence="5">Probable alginate O-acetylase AlgJ</fullName>
    </recommendedName>
    <alternativeName>
        <fullName evidence="14">Alginate biosynthesis protein AlgJ</fullName>
    </alternativeName>
</protein>
<comment type="similarity">
    <text evidence="4">Belongs to the AlgJ family.</text>
</comment>
<dbReference type="InterPro" id="IPR031811">
    <property type="entry name" value="ALGX/ALGJ_SGNH-like"/>
</dbReference>
<gene>
    <name evidence="16" type="primary">algJ_1</name>
    <name evidence="16" type="ORF">PSEWESI4_01576</name>
</gene>